<dbReference type="PIRSF" id="PIRSF006288">
    <property type="entry name" value="PII_uridyltransf"/>
    <property type="match status" value="1"/>
</dbReference>
<dbReference type="CDD" id="cd04899">
    <property type="entry name" value="ACT_ACR-UUR-like_2"/>
    <property type="match status" value="1"/>
</dbReference>
<dbReference type="InterPro" id="IPR003607">
    <property type="entry name" value="HD/PDEase_dom"/>
</dbReference>
<dbReference type="EC" id="2.7.7.59" evidence="7"/>
<evidence type="ECO:0000256" key="1">
    <source>
        <dbReference type="ARBA" id="ARBA00022679"/>
    </source>
</evidence>
<comment type="cofactor">
    <cofactor evidence="7">
        <name>Mg(2+)</name>
        <dbReference type="ChEBI" id="CHEBI:18420"/>
    </cofactor>
</comment>
<evidence type="ECO:0000313" key="11">
    <source>
        <dbReference type="Proteomes" id="UP000192872"/>
    </source>
</evidence>
<dbReference type="Gene3D" id="1.10.3090.10">
    <property type="entry name" value="cca-adding enzyme, domain 2"/>
    <property type="match status" value="1"/>
</dbReference>
<evidence type="ECO:0000256" key="7">
    <source>
        <dbReference type="HAMAP-Rule" id="MF_00277"/>
    </source>
</evidence>
<dbReference type="InterPro" id="IPR043519">
    <property type="entry name" value="NT_sf"/>
</dbReference>
<dbReference type="NCBIfam" id="NF003467">
    <property type="entry name" value="PRK05092.1"/>
    <property type="match status" value="1"/>
</dbReference>
<dbReference type="InterPro" id="IPR006674">
    <property type="entry name" value="HD_domain"/>
</dbReference>
<dbReference type="Pfam" id="PF01842">
    <property type="entry name" value="ACT"/>
    <property type="match status" value="2"/>
</dbReference>
<dbReference type="CDD" id="cd05401">
    <property type="entry name" value="NT_GlnE_GlnD_like"/>
    <property type="match status" value="1"/>
</dbReference>
<sequence>MPASSLSHDAGLGDQEKLRRLLAEIAGEAVDIRSTETTARVRALLKDTLASGRQAAEQSLLADRDGLRCAERLSRLQDELIGALADFVAAHVFRQDNPSDSEHVAILAVGGYGRGTLAPGSDIDLLFLLPYKRTAWGESVIEYILYMLWDLGQKVGHATRSVAECIRSAKDDTTICTSILEARHLWGDPALHDELMQRFDREVARGTAVEFVAAKLNERDQRHRRAGNTRYLVEPNIKESKGGQRDLHTLYWIGKYVYRVRSPRDLVSAGVFDRNELRRFEKCEEFQWRVRCHLHFLTGRAEERLSFDVQAAVALRMGYRDNSALRAVERFMKHYFMVAKTVGDLTRILSAALEARHVKPPPLLNRFVRRFRGQRPVAAPDYPDFLIVNNRLTLRDDQVFERAPINLIKLFAASEALNVSLHPDALRAVTRSLHLLDSRLADDPAANAVFLELLTSHDAPELRLRAMNEAGVLGRFVPEFGRVIAMMQFNMYHHYTVDEHLLRSIGILSDIENGRLKEEHPLATEVFATIQSRRVLYVALFLHDIAKGRAEDHSLAGEKVARHLAPRFGLTAAETDTVAWLVREHLTMSTIAQSRDLSDPLTISAFATTVQSLERLKLLLILTVADIRAVGPGVFNGWKGQLLRTLYYETEPVLAGGHSQIDRSHRVEAAKTDLAAALSTWSDEDRAELLARHYPPYWLKVETSRKVAHAGLLRDSRRSGLRLATSVETDAFRAITELTVLAPDHPRLLATIAGACAAAGANIVDAQIFTTTRGEALDTIFLTRAFEREDEELARTERVAKSIRDVLSGKLRLAQLVAERLAKRPRYRHFEIEPDVLVNNSWSDAFTVVEVSGLDRPGLLYDLTTALSNLDLNIGSAHISTFGERAVDVFYVTNLLGGKIQEKQVQLNIRTALLAVFSDSPPPAR</sequence>
<gene>
    <name evidence="7" type="primary">glnD</name>
    <name evidence="10" type="ORF">A4S15_02160</name>
</gene>
<dbReference type="Pfam" id="PF01966">
    <property type="entry name" value="HD"/>
    <property type="match status" value="1"/>
</dbReference>
<evidence type="ECO:0000256" key="3">
    <source>
        <dbReference type="ARBA" id="ARBA00022737"/>
    </source>
</evidence>
<dbReference type="HAMAP" id="MF_00277">
    <property type="entry name" value="PII_uridylyl_transf"/>
    <property type="match status" value="1"/>
</dbReference>
<dbReference type="SUPFAM" id="SSF81301">
    <property type="entry name" value="Nucleotidyltransferase"/>
    <property type="match status" value="1"/>
</dbReference>
<dbReference type="Gene3D" id="3.30.70.260">
    <property type="match status" value="1"/>
</dbReference>
<dbReference type="PROSITE" id="PS51671">
    <property type="entry name" value="ACT"/>
    <property type="match status" value="2"/>
</dbReference>
<keyword evidence="2 7" id="KW-0548">Nucleotidyltransferase</keyword>
<dbReference type="STRING" id="1827387.A4S15_02160"/>
<name>A0A1W9HQM5_9HYPH</name>
<comment type="caution">
    <text evidence="10">The sequence shown here is derived from an EMBL/GenBank/DDBJ whole genome shotgun (WGS) entry which is preliminary data.</text>
</comment>
<dbReference type="InterPro" id="IPR002934">
    <property type="entry name" value="Polymerase_NTP_transf_dom"/>
</dbReference>
<dbReference type="AlphaFoldDB" id="A0A1W9HQM5"/>
<dbReference type="GO" id="GO:0008081">
    <property type="term" value="F:phosphoric diester hydrolase activity"/>
    <property type="evidence" value="ECO:0007669"/>
    <property type="project" value="UniProtKB-UniRule"/>
</dbReference>
<dbReference type="GO" id="GO:0008773">
    <property type="term" value="F:[protein-PII] uridylyltransferase activity"/>
    <property type="evidence" value="ECO:0007669"/>
    <property type="project" value="UniProtKB-UniRule"/>
</dbReference>
<dbReference type="NCBIfam" id="TIGR01693">
    <property type="entry name" value="UTase_glnD"/>
    <property type="match status" value="1"/>
</dbReference>
<evidence type="ECO:0000256" key="6">
    <source>
        <dbReference type="ARBA" id="ARBA00023268"/>
    </source>
</evidence>
<evidence type="ECO:0000313" key="10">
    <source>
        <dbReference type="EMBL" id="OQW49760.1"/>
    </source>
</evidence>
<proteinExistence type="inferred from homology"/>
<dbReference type="InterPro" id="IPR045865">
    <property type="entry name" value="ACT-like_dom_sf"/>
</dbReference>
<dbReference type="SUPFAM" id="SSF81593">
    <property type="entry name" value="Nucleotidyltransferase substrate binding subunit/domain"/>
    <property type="match status" value="1"/>
</dbReference>
<dbReference type="InterPro" id="IPR010043">
    <property type="entry name" value="UTase/UR"/>
</dbReference>
<comment type="catalytic activity">
    <reaction evidence="7">
        <text>[protein-PII]-L-tyrosine + UTP = [protein-PII]-uridylyl-L-tyrosine + diphosphate</text>
        <dbReference type="Rhea" id="RHEA:13673"/>
        <dbReference type="Rhea" id="RHEA-COMP:12147"/>
        <dbReference type="Rhea" id="RHEA-COMP:12148"/>
        <dbReference type="ChEBI" id="CHEBI:33019"/>
        <dbReference type="ChEBI" id="CHEBI:46398"/>
        <dbReference type="ChEBI" id="CHEBI:46858"/>
        <dbReference type="ChEBI" id="CHEBI:90602"/>
        <dbReference type="EC" id="2.7.7.59"/>
    </reaction>
</comment>
<feature type="domain" description="ACT" evidence="8">
    <location>
        <begin position="737"/>
        <end position="808"/>
    </location>
</feature>
<comment type="similarity">
    <text evidence="7">Belongs to the GlnD family.</text>
</comment>
<dbReference type="GO" id="GO:0006808">
    <property type="term" value="P:regulation of nitrogen utilization"/>
    <property type="evidence" value="ECO:0007669"/>
    <property type="project" value="UniProtKB-UniRule"/>
</dbReference>
<comment type="caution">
    <text evidence="7">Lacks conserved residue(s) required for the propagation of feature annotation.</text>
</comment>
<keyword evidence="1 7" id="KW-0808">Transferase</keyword>
<evidence type="ECO:0000256" key="5">
    <source>
        <dbReference type="ARBA" id="ARBA00022842"/>
    </source>
</evidence>
<evidence type="ECO:0000256" key="4">
    <source>
        <dbReference type="ARBA" id="ARBA00022801"/>
    </source>
</evidence>
<comment type="domain">
    <text evidence="7">Has four distinct domains: an N-terminal nucleotidyltransferase (NT) domain responsible for UTase activity, a central HD domain that encodes UR activity, and two C-terminal ACT domains that seem to have a role in glutamine sensing.</text>
</comment>
<comment type="catalytic activity">
    <reaction evidence="7">
        <text>[protein-PII]-uridylyl-L-tyrosine + H2O = [protein-PII]-L-tyrosine + UMP + H(+)</text>
        <dbReference type="Rhea" id="RHEA:48600"/>
        <dbReference type="Rhea" id="RHEA-COMP:12147"/>
        <dbReference type="Rhea" id="RHEA-COMP:12148"/>
        <dbReference type="ChEBI" id="CHEBI:15377"/>
        <dbReference type="ChEBI" id="CHEBI:15378"/>
        <dbReference type="ChEBI" id="CHEBI:46858"/>
        <dbReference type="ChEBI" id="CHEBI:57865"/>
        <dbReference type="ChEBI" id="CHEBI:90602"/>
    </reaction>
</comment>
<dbReference type="InterPro" id="IPR013546">
    <property type="entry name" value="PII_UdlTrfase/GS_AdlTrfase"/>
</dbReference>
<dbReference type="PANTHER" id="PTHR47320">
    <property type="entry name" value="BIFUNCTIONAL URIDYLYLTRANSFERASE/URIDYLYL-REMOVING ENZYME"/>
    <property type="match status" value="1"/>
</dbReference>
<keyword evidence="3" id="KW-0677">Repeat</keyword>
<reference evidence="10 11" key="1">
    <citation type="journal article" date="2017" name="Water Res.">
        <title>Comammox in drinking water systems.</title>
        <authorList>
            <person name="Wang Y."/>
            <person name="Ma L."/>
            <person name="Mao Y."/>
            <person name="Jiang X."/>
            <person name="Xia Y."/>
            <person name="Yu K."/>
            <person name="Li B."/>
            <person name="Zhang T."/>
        </authorList>
    </citation>
    <scope>NUCLEOTIDE SEQUENCE [LARGE SCALE GENOMIC DNA]</scope>
    <source>
        <strain evidence="10">SG_bin8</strain>
    </source>
</reference>
<keyword evidence="5 7" id="KW-0460">Magnesium</keyword>
<dbReference type="SUPFAM" id="SSF55021">
    <property type="entry name" value="ACT-like"/>
    <property type="match status" value="2"/>
</dbReference>
<comment type="function">
    <text evidence="7">Modifies, by uridylylation and deuridylylation, the PII regulatory proteins (GlnB and homologs), in response to the nitrogen status of the cell that GlnD senses through the glutamine level. Under low glutamine levels, catalyzes the conversion of the PII proteins and UTP to PII-UMP and PPi, while under higher glutamine levels, GlnD hydrolyzes PII-UMP to PII and UMP (deuridylylation). Thus, controls uridylylation state and activity of the PII proteins, and plays an important role in the regulation of nitrogen metabolism.</text>
</comment>
<protein>
    <recommendedName>
        <fullName evidence="7">Bifunctional uridylyltransferase/uridylyl-removing enzyme</fullName>
        <shortName evidence="7">UTase/UR</shortName>
    </recommendedName>
    <alternativeName>
        <fullName evidence="7">Bifunctional [protein-PII] modification enzyme</fullName>
    </alternativeName>
    <alternativeName>
        <fullName evidence="7">Bifunctional nitrogen sensor protein</fullName>
    </alternativeName>
    <domain>
        <recommendedName>
            <fullName evidence="7">[Protein-PII] uridylyltransferase</fullName>
            <shortName evidence="7">PII uridylyltransferase</shortName>
            <shortName evidence="7">UTase</shortName>
            <ecNumber evidence="7">2.7.7.59</ecNumber>
        </recommendedName>
    </domain>
    <domain>
        <recommendedName>
            <fullName evidence="7">[Protein-PII]-UMP uridylyl-removing enzyme</fullName>
            <shortName evidence="7">UR</shortName>
            <ecNumber evidence="7">3.1.4.-</ecNumber>
        </recommendedName>
    </domain>
</protein>
<organism evidence="10 11">
    <name type="scientific">Candidatus Raskinella chloraquaticus</name>
    <dbReference type="NCBI Taxonomy" id="1951219"/>
    <lineage>
        <taxon>Bacteria</taxon>
        <taxon>Pseudomonadati</taxon>
        <taxon>Pseudomonadota</taxon>
        <taxon>Alphaproteobacteria</taxon>
        <taxon>Hyphomicrobiales</taxon>
        <taxon>Phreatobacteraceae</taxon>
        <taxon>Candidatus Raskinella</taxon>
    </lineage>
</organism>
<dbReference type="Proteomes" id="UP000192872">
    <property type="component" value="Unassembled WGS sequence"/>
</dbReference>
<evidence type="ECO:0000259" key="9">
    <source>
        <dbReference type="PROSITE" id="PS51831"/>
    </source>
</evidence>
<keyword evidence="4 7" id="KW-0378">Hydrolase</keyword>
<dbReference type="SMART" id="SM00471">
    <property type="entry name" value="HDc"/>
    <property type="match status" value="1"/>
</dbReference>
<dbReference type="CDD" id="cd04900">
    <property type="entry name" value="ACT_UUR-like_1"/>
    <property type="match status" value="1"/>
</dbReference>
<dbReference type="PANTHER" id="PTHR47320:SF1">
    <property type="entry name" value="BIFUNCTIONAL URIDYLYLTRANSFERASE_URIDYLYL-REMOVING ENZYME"/>
    <property type="match status" value="1"/>
</dbReference>
<dbReference type="PROSITE" id="PS51831">
    <property type="entry name" value="HD"/>
    <property type="match status" value="1"/>
</dbReference>
<accession>A0A1W9HQM5</accession>
<feature type="domain" description="HD" evidence="9">
    <location>
        <begin position="497"/>
        <end position="619"/>
    </location>
</feature>
<dbReference type="Pfam" id="PF01909">
    <property type="entry name" value="NTP_transf_2"/>
    <property type="match status" value="1"/>
</dbReference>
<dbReference type="Pfam" id="PF08335">
    <property type="entry name" value="GlnD_UR_UTase"/>
    <property type="match status" value="1"/>
</dbReference>
<dbReference type="InterPro" id="IPR002912">
    <property type="entry name" value="ACT_dom"/>
</dbReference>
<evidence type="ECO:0000256" key="2">
    <source>
        <dbReference type="ARBA" id="ARBA00022695"/>
    </source>
</evidence>
<dbReference type="EC" id="3.1.4.-" evidence="7"/>
<evidence type="ECO:0000259" key="8">
    <source>
        <dbReference type="PROSITE" id="PS51671"/>
    </source>
</evidence>
<dbReference type="SUPFAM" id="SSF81891">
    <property type="entry name" value="Poly A polymerase C-terminal region-like"/>
    <property type="match status" value="1"/>
</dbReference>
<comment type="activity regulation">
    <text evidence="7">Uridylyltransferase (UTase) activity is inhibited by glutamine, while glutamine activates uridylyl-removing (UR) activity.</text>
</comment>
<feature type="domain" description="ACT" evidence="8">
    <location>
        <begin position="848"/>
        <end position="925"/>
    </location>
</feature>
<dbReference type="Gene3D" id="3.30.460.10">
    <property type="entry name" value="Beta Polymerase, domain 2"/>
    <property type="match status" value="1"/>
</dbReference>
<keyword evidence="6 7" id="KW-0511">Multifunctional enzyme</keyword>
<dbReference type="EMBL" id="LWDL01000031">
    <property type="protein sequence ID" value="OQW49760.1"/>
    <property type="molecule type" value="Genomic_DNA"/>
</dbReference>
<feature type="region of interest" description="Uridylyltransferase" evidence="7">
    <location>
        <begin position="1"/>
        <end position="380"/>
    </location>
</feature>